<evidence type="ECO:0000256" key="2">
    <source>
        <dbReference type="ARBA" id="ARBA00004651"/>
    </source>
</evidence>
<dbReference type="PANTHER" id="PTHR34220:SF11">
    <property type="entry name" value="SENSOR PROTEIN KINASE HPTS"/>
    <property type="match status" value="1"/>
</dbReference>
<dbReference type="GO" id="GO:0005524">
    <property type="term" value="F:ATP binding"/>
    <property type="evidence" value="ECO:0007669"/>
    <property type="project" value="UniProtKB-KW"/>
</dbReference>
<evidence type="ECO:0000313" key="16">
    <source>
        <dbReference type="EMBL" id="EPR10500.1"/>
    </source>
</evidence>
<proteinExistence type="predicted"/>
<keyword evidence="4" id="KW-1003">Cell membrane</keyword>
<evidence type="ECO:0000256" key="5">
    <source>
        <dbReference type="ARBA" id="ARBA00022553"/>
    </source>
</evidence>
<evidence type="ECO:0000313" key="17">
    <source>
        <dbReference type="Proteomes" id="UP000016860"/>
    </source>
</evidence>
<dbReference type="Proteomes" id="UP000016860">
    <property type="component" value="Unassembled WGS sequence"/>
</dbReference>
<comment type="subcellular location">
    <subcellularLocation>
        <location evidence="2">Cell membrane</location>
        <topology evidence="2">Multi-pass membrane protein</topology>
    </subcellularLocation>
</comment>
<dbReference type="SUPFAM" id="SSF55874">
    <property type="entry name" value="ATPase domain of HSP90 chaperone/DNA topoisomerase II/histidine kinase"/>
    <property type="match status" value="1"/>
</dbReference>
<keyword evidence="11 14" id="KW-1133">Transmembrane helix</keyword>
<gene>
    <name evidence="16" type="ORF">L323_12935</name>
</gene>
<dbReference type="InterPro" id="IPR036890">
    <property type="entry name" value="HATPase_C_sf"/>
</dbReference>
<dbReference type="InterPro" id="IPR010559">
    <property type="entry name" value="Sig_transdc_His_kin_internal"/>
</dbReference>
<dbReference type="Gene3D" id="3.30.450.20">
    <property type="entry name" value="PAS domain"/>
    <property type="match status" value="1"/>
</dbReference>
<dbReference type="PATRIC" id="fig|1330534.3.peg.2563"/>
<name>U4R1F1_9FIRM</name>
<keyword evidence="7 14" id="KW-0812">Transmembrane</keyword>
<feature type="domain" description="Histidine kinase" evidence="15">
    <location>
        <begin position="489"/>
        <end position="595"/>
    </location>
</feature>
<evidence type="ECO:0000256" key="9">
    <source>
        <dbReference type="ARBA" id="ARBA00022777"/>
    </source>
</evidence>
<evidence type="ECO:0000259" key="15">
    <source>
        <dbReference type="PROSITE" id="PS50109"/>
    </source>
</evidence>
<feature type="transmembrane region" description="Helical" evidence="14">
    <location>
        <begin position="306"/>
        <end position="325"/>
    </location>
</feature>
<evidence type="ECO:0000256" key="8">
    <source>
        <dbReference type="ARBA" id="ARBA00022741"/>
    </source>
</evidence>
<evidence type="ECO:0000256" key="13">
    <source>
        <dbReference type="ARBA" id="ARBA00023136"/>
    </source>
</evidence>
<organism evidence="16 17">
    <name type="scientific">Ruminiclostridium papyrosolvens C7</name>
    <dbReference type="NCBI Taxonomy" id="1330534"/>
    <lineage>
        <taxon>Bacteria</taxon>
        <taxon>Bacillati</taxon>
        <taxon>Bacillota</taxon>
        <taxon>Clostridia</taxon>
        <taxon>Eubacteriales</taxon>
        <taxon>Oscillospiraceae</taxon>
        <taxon>Ruminiclostridium</taxon>
    </lineage>
</organism>
<dbReference type="Pfam" id="PF02743">
    <property type="entry name" value="dCache_1"/>
    <property type="match status" value="1"/>
</dbReference>
<keyword evidence="9" id="KW-0418">Kinase</keyword>
<evidence type="ECO:0000256" key="4">
    <source>
        <dbReference type="ARBA" id="ARBA00022475"/>
    </source>
</evidence>
<evidence type="ECO:0000256" key="14">
    <source>
        <dbReference type="SAM" id="Phobius"/>
    </source>
</evidence>
<dbReference type="PANTHER" id="PTHR34220">
    <property type="entry name" value="SENSOR HISTIDINE KINASE YPDA"/>
    <property type="match status" value="1"/>
</dbReference>
<evidence type="ECO:0000256" key="10">
    <source>
        <dbReference type="ARBA" id="ARBA00022840"/>
    </source>
</evidence>
<keyword evidence="8" id="KW-0547">Nucleotide-binding</keyword>
<dbReference type="EMBL" id="ATAY01000063">
    <property type="protein sequence ID" value="EPR10500.1"/>
    <property type="molecule type" value="Genomic_DNA"/>
</dbReference>
<sequence>MKIIMGRLSSRIFIIIVFLILIPFTLMLQYVKVEMESILRKEISVKIIQNLSKSENEINQNFNKMISISNVFYNDSKIAEVFSNDSYTYYDRTVAFNNMLNQISMLNLYDDSIDYMKITFFDKEHQAYANWSLNNNNYSYLLEQDWVRESIEAKGYIIWSMSSKGYEKSDLGNTNQISLARSIMDNNHFDKMLGTVLISIDKQKISDILDSYKYSEKDSIFASTQEGQVLFHNNDSLSEDEFNKIAMEHTHEQNGSTVLTVNGGKRLLSFYTVKLFSKYSHKQLKIFYLTDYQKLESQIHKLTVKITTMCIFFIAVILLIAFMIANRIASPIRVLSNQMKNYRVGESPTVLKKERKDEIGEIYSVYYNMSVHINDLFAKLRQEQVTKEKYKYESLRSKMSPHFLFNTLNSIRWMAIIRKADNIRESIDSLAEILKYSLTQDDETVDLVKELEVIKSYCYIQNMRFGNSYSLVVDMPQYLEQCQIIKFILQPSVENIFKHAFSPNSTGGVITISSRIKNGTLEIAISDNGKGFSEEAIYTFNSKREGKASKIEGSGIGLGIINERIKVSYGNGYGIDISNNNESGARVNYYLPVIYPEYERREI</sequence>
<dbReference type="GO" id="GO:0005886">
    <property type="term" value="C:plasma membrane"/>
    <property type="evidence" value="ECO:0007669"/>
    <property type="project" value="UniProtKB-SubCell"/>
</dbReference>
<dbReference type="InterPro" id="IPR004358">
    <property type="entry name" value="Sig_transdc_His_kin-like_C"/>
</dbReference>
<dbReference type="Pfam" id="PF06580">
    <property type="entry name" value="His_kinase"/>
    <property type="match status" value="1"/>
</dbReference>
<dbReference type="Gene3D" id="6.10.340.10">
    <property type="match status" value="1"/>
</dbReference>
<feature type="transmembrane region" description="Helical" evidence="14">
    <location>
        <begin position="12"/>
        <end position="31"/>
    </location>
</feature>
<dbReference type="Pfam" id="PF02518">
    <property type="entry name" value="HATPase_c"/>
    <property type="match status" value="1"/>
</dbReference>
<dbReference type="OrthoDB" id="9809348at2"/>
<keyword evidence="10" id="KW-0067">ATP-binding</keyword>
<dbReference type="AlphaFoldDB" id="U4R1F1"/>
<comment type="catalytic activity">
    <reaction evidence="1">
        <text>ATP + protein L-histidine = ADP + protein N-phospho-L-histidine.</text>
        <dbReference type="EC" id="2.7.13.3"/>
    </reaction>
</comment>
<dbReference type="PRINTS" id="PR00344">
    <property type="entry name" value="BCTRLSENSOR"/>
</dbReference>
<dbReference type="InterPro" id="IPR003594">
    <property type="entry name" value="HATPase_dom"/>
</dbReference>
<evidence type="ECO:0000256" key="12">
    <source>
        <dbReference type="ARBA" id="ARBA00023012"/>
    </source>
</evidence>
<dbReference type="EC" id="2.7.13.3" evidence="3"/>
<dbReference type="Gene3D" id="3.30.565.10">
    <property type="entry name" value="Histidine kinase-like ATPase, C-terminal domain"/>
    <property type="match status" value="1"/>
</dbReference>
<keyword evidence="5" id="KW-0597">Phosphoprotein</keyword>
<dbReference type="RefSeq" id="WP_020816061.1">
    <property type="nucleotide sequence ID" value="NZ_ATAY01000063.1"/>
</dbReference>
<keyword evidence="13 14" id="KW-0472">Membrane</keyword>
<evidence type="ECO:0000256" key="7">
    <source>
        <dbReference type="ARBA" id="ARBA00022692"/>
    </source>
</evidence>
<dbReference type="SMART" id="SM00387">
    <property type="entry name" value="HATPase_c"/>
    <property type="match status" value="1"/>
</dbReference>
<dbReference type="InterPro" id="IPR050640">
    <property type="entry name" value="Bact_2-comp_sensor_kinase"/>
</dbReference>
<keyword evidence="12" id="KW-0902">Two-component regulatory system</keyword>
<reference evidence="16 17" key="1">
    <citation type="journal article" date="2013" name="Genome Announc.">
        <title>Draft Genome Sequence of the Cellulolytic Bacterium Clostridium papyrosolvens C7 (ATCC 700395).</title>
        <authorList>
            <person name="Zepeda V."/>
            <person name="Dassa B."/>
            <person name="Borovok I."/>
            <person name="Lamed R."/>
            <person name="Bayer E.A."/>
            <person name="Cate J.H."/>
        </authorList>
    </citation>
    <scope>NUCLEOTIDE SEQUENCE [LARGE SCALE GENOMIC DNA]</scope>
    <source>
        <strain evidence="16 17">C7</strain>
    </source>
</reference>
<keyword evidence="6" id="KW-0808">Transferase</keyword>
<protein>
    <recommendedName>
        <fullName evidence="3">histidine kinase</fullName>
        <ecNumber evidence="3">2.7.13.3</ecNumber>
    </recommendedName>
</protein>
<evidence type="ECO:0000256" key="3">
    <source>
        <dbReference type="ARBA" id="ARBA00012438"/>
    </source>
</evidence>
<comment type="caution">
    <text evidence="16">The sequence shown here is derived from an EMBL/GenBank/DDBJ whole genome shotgun (WGS) entry which is preliminary data.</text>
</comment>
<evidence type="ECO:0000256" key="1">
    <source>
        <dbReference type="ARBA" id="ARBA00000085"/>
    </source>
</evidence>
<accession>U4R1F1</accession>
<dbReference type="PROSITE" id="PS50109">
    <property type="entry name" value="HIS_KIN"/>
    <property type="match status" value="1"/>
</dbReference>
<evidence type="ECO:0000256" key="6">
    <source>
        <dbReference type="ARBA" id="ARBA00022679"/>
    </source>
</evidence>
<dbReference type="InterPro" id="IPR005467">
    <property type="entry name" value="His_kinase_dom"/>
</dbReference>
<dbReference type="InterPro" id="IPR033479">
    <property type="entry name" value="dCache_1"/>
</dbReference>
<dbReference type="STRING" id="1330534.L323_12935"/>
<evidence type="ECO:0000256" key="11">
    <source>
        <dbReference type="ARBA" id="ARBA00022989"/>
    </source>
</evidence>
<dbReference type="GO" id="GO:0000155">
    <property type="term" value="F:phosphorelay sensor kinase activity"/>
    <property type="evidence" value="ECO:0007669"/>
    <property type="project" value="InterPro"/>
</dbReference>